<keyword evidence="5" id="KW-1185">Reference proteome</keyword>
<dbReference type="InterPro" id="IPR019622">
    <property type="entry name" value="Rrn9_dom"/>
</dbReference>
<proteinExistence type="predicted"/>
<dbReference type="PROSITE" id="PS50157">
    <property type="entry name" value="ZINC_FINGER_C2H2_2"/>
    <property type="match status" value="1"/>
</dbReference>
<dbReference type="InterPro" id="IPR013087">
    <property type="entry name" value="Znf_C2H2_type"/>
</dbReference>
<dbReference type="Pfam" id="PF26176">
    <property type="entry name" value="zf_C2H2_17_2"/>
    <property type="match status" value="1"/>
</dbReference>
<keyword evidence="1" id="KW-0862">Zinc</keyword>
<evidence type="ECO:0000256" key="2">
    <source>
        <dbReference type="SAM" id="MobiDB-lite"/>
    </source>
</evidence>
<feature type="compositionally biased region" description="Basic residues" evidence="2">
    <location>
        <begin position="361"/>
        <end position="390"/>
    </location>
</feature>
<feature type="compositionally biased region" description="Basic and acidic residues" evidence="2">
    <location>
        <begin position="208"/>
        <end position="221"/>
    </location>
</feature>
<feature type="compositionally biased region" description="Basic and acidic residues" evidence="2">
    <location>
        <begin position="347"/>
        <end position="360"/>
    </location>
</feature>
<feature type="region of interest" description="Disordered" evidence="2">
    <location>
        <begin position="457"/>
        <end position="544"/>
    </location>
</feature>
<evidence type="ECO:0000313" key="4">
    <source>
        <dbReference type="EMBL" id="KAK4203998.1"/>
    </source>
</evidence>
<dbReference type="Pfam" id="PF10680">
    <property type="entry name" value="RRN9"/>
    <property type="match status" value="1"/>
</dbReference>
<sequence>MDFSSSQIPPSYQPPLKRSASHVSSDDDPPHQDQDEQSGDSIINTSQRKEWEDLSTSSIASVASEELHERRPNRWRGNPSTWRTWTKNERRTWESIENVRKADLSVHLYNAFALKKGVRKGPEERFLGGEGQNSGGWNVGSRWVAWPLPVHEVPGDDLLDLEADDGNGEFTFRRREGREKYPGRNLEEVVSATVLRLAKERFYRRVQRWKDESGEEKRDEADVMQSVEQGDDQDAVGDEEDEDSDMDVGHGTAAEEEDTNATGDAFAKGPRRTRLSTTMHSEATFTPVMSADDERNYALIRPSAKRIMSQLDKTLMVLHHARAAAARDIYGFDTDEDDDSEEEVENAEIRDSKMDVDERPVRRKARGRSRTRSRSRGGSRPARFRLRSRSRSNSSGSSGSRVSTKVSRIGLQNWRDVLGAAALAGFSPEVIARATQRCSNLFNEEMVMHTLPERAVTSEKPTVQTTRYRPNPFRVPSPLSDDDDCEYNEQLAAHRRSIRRQSTAASTQKSVNAPAPAAKRASTPAAPSRGRSATPGASSTGGGGPHLCPFIDCNRAVEGFSRSANLQRHIRLIHMTEPTAVQCTDAEQDTEDELTGAIHTDGFLQPIKIRKGWRGDNASKRERKVRRKNPSGSRDTDGDEDGGWESRSRSAE</sequence>
<feature type="compositionally biased region" description="Polar residues" evidence="2">
    <location>
        <begin position="459"/>
        <end position="468"/>
    </location>
</feature>
<feature type="compositionally biased region" description="Low complexity" evidence="2">
    <location>
        <begin position="513"/>
        <end position="538"/>
    </location>
</feature>
<reference evidence="4" key="2">
    <citation type="submission" date="2023-05" db="EMBL/GenBank/DDBJ databases">
        <authorList>
            <consortium name="Lawrence Berkeley National Laboratory"/>
            <person name="Steindorff A."/>
            <person name="Hensen N."/>
            <person name="Bonometti L."/>
            <person name="Westerberg I."/>
            <person name="Brannstrom I.O."/>
            <person name="Guillou S."/>
            <person name="Cros-Aarteil S."/>
            <person name="Calhoun S."/>
            <person name="Haridas S."/>
            <person name="Kuo A."/>
            <person name="Mondo S."/>
            <person name="Pangilinan J."/>
            <person name="Riley R."/>
            <person name="Labutti K."/>
            <person name="Andreopoulos B."/>
            <person name="Lipzen A."/>
            <person name="Chen C."/>
            <person name="Yanf M."/>
            <person name="Daum C."/>
            <person name="Ng V."/>
            <person name="Clum A."/>
            <person name="Ohm R."/>
            <person name="Martin F."/>
            <person name="Silar P."/>
            <person name="Natvig D."/>
            <person name="Lalanne C."/>
            <person name="Gautier V."/>
            <person name="Ament-Velasquez S.L."/>
            <person name="Kruys A."/>
            <person name="Hutchinson M.I."/>
            <person name="Powell A.J."/>
            <person name="Barry K."/>
            <person name="Miller A.N."/>
            <person name="Grigoriev I.V."/>
            <person name="Debuchy R."/>
            <person name="Gladieux P."/>
            <person name="Thoren M.H."/>
            <person name="Johannesson H."/>
        </authorList>
    </citation>
    <scope>NUCLEOTIDE SEQUENCE</scope>
    <source>
        <strain evidence="4">CBS 315.58</strain>
    </source>
</reference>
<feature type="region of interest" description="Disordered" evidence="2">
    <location>
        <begin position="333"/>
        <end position="405"/>
    </location>
</feature>
<dbReference type="AlphaFoldDB" id="A0AAN6XP69"/>
<feature type="compositionally biased region" description="Basic and acidic residues" evidence="2">
    <location>
        <begin position="24"/>
        <end position="34"/>
    </location>
</feature>
<reference evidence="4" key="1">
    <citation type="journal article" date="2023" name="Mol. Phylogenet. Evol.">
        <title>Genome-scale phylogeny and comparative genomics of the fungal order Sordariales.</title>
        <authorList>
            <person name="Hensen N."/>
            <person name="Bonometti L."/>
            <person name="Westerberg I."/>
            <person name="Brannstrom I.O."/>
            <person name="Guillou S."/>
            <person name="Cros-Aarteil S."/>
            <person name="Calhoun S."/>
            <person name="Haridas S."/>
            <person name="Kuo A."/>
            <person name="Mondo S."/>
            <person name="Pangilinan J."/>
            <person name="Riley R."/>
            <person name="LaButti K."/>
            <person name="Andreopoulos B."/>
            <person name="Lipzen A."/>
            <person name="Chen C."/>
            <person name="Yan M."/>
            <person name="Daum C."/>
            <person name="Ng V."/>
            <person name="Clum A."/>
            <person name="Steindorff A."/>
            <person name="Ohm R.A."/>
            <person name="Martin F."/>
            <person name="Silar P."/>
            <person name="Natvig D.O."/>
            <person name="Lalanne C."/>
            <person name="Gautier V."/>
            <person name="Ament-Velasquez S.L."/>
            <person name="Kruys A."/>
            <person name="Hutchinson M.I."/>
            <person name="Powell A.J."/>
            <person name="Barry K."/>
            <person name="Miller A.N."/>
            <person name="Grigoriev I.V."/>
            <person name="Debuchy R."/>
            <person name="Gladieux P."/>
            <person name="Hiltunen Thoren M."/>
            <person name="Johannesson H."/>
        </authorList>
    </citation>
    <scope>NUCLEOTIDE SEQUENCE</scope>
    <source>
        <strain evidence="4">CBS 315.58</strain>
    </source>
</reference>
<accession>A0AAN6XP69</accession>
<feature type="region of interest" description="Disordered" evidence="2">
    <location>
        <begin position="1"/>
        <end position="79"/>
    </location>
</feature>
<protein>
    <recommendedName>
        <fullName evidence="3">C2H2-type domain-containing protein</fullName>
    </recommendedName>
</protein>
<feature type="compositionally biased region" description="Acidic residues" evidence="2">
    <location>
        <begin position="229"/>
        <end position="246"/>
    </location>
</feature>
<dbReference type="InterPro" id="IPR059095">
    <property type="entry name" value="Znf_C2H2_17_2nd"/>
</dbReference>
<feature type="region of interest" description="Disordered" evidence="2">
    <location>
        <begin position="610"/>
        <end position="652"/>
    </location>
</feature>
<evidence type="ECO:0000259" key="3">
    <source>
        <dbReference type="PROSITE" id="PS50157"/>
    </source>
</evidence>
<feature type="compositionally biased region" description="Low complexity" evidence="2">
    <location>
        <begin position="391"/>
        <end position="405"/>
    </location>
</feature>
<feature type="domain" description="C2H2-type" evidence="3">
    <location>
        <begin position="551"/>
        <end position="579"/>
    </location>
</feature>
<dbReference type="Proteomes" id="UP001303160">
    <property type="component" value="Unassembled WGS sequence"/>
</dbReference>
<feature type="compositionally biased region" description="Acidic residues" evidence="2">
    <location>
        <begin position="333"/>
        <end position="346"/>
    </location>
</feature>
<organism evidence="4 5">
    <name type="scientific">Triangularia verruculosa</name>
    <dbReference type="NCBI Taxonomy" id="2587418"/>
    <lineage>
        <taxon>Eukaryota</taxon>
        <taxon>Fungi</taxon>
        <taxon>Dikarya</taxon>
        <taxon>Ascomycota</taxon>
        <taxon>Pezizomycotina</taxon>
        <taxon>Sordariomycetes</taxon>
        <taxon>Sordariomycetidae</taxon>
        <taxon>Sordariales</taxon>
        <taxon>Podosporaceae</taxon>
        <taxon>Triangularia</taxon>
    </lineage>
</organism>
<comment type="caution">
    <text evidence="4">The sequence shown here is derived from an EMBL/GenBank/DDBJ whole genome shotgun (WGS) entry which is preliminary data.</text>
</comment>
<keyword evidence="1" id="KW-0479">Metal-binding</keyword>
<dbReference type="Gene3D" id="3.30.160.60">
    <property type="entry name" value="Classic Zinc Finger"/>
    <property type="match status" value="1"/>
</dbReference>
<feature type="compositionally biased region" description="Low complexity" evidence="2">
    <location>
        <begin position="1"/>
        <end position="10"/>
    </location>
</feature>
<feature type="compositionally biased region" description="Polar residues" evidence="2">
    <location>
        <begin position="500"/>
        <end position="511"/>
    </location>
</feature>
<evidence type="ECO:0000256" key="1">
    <source>
        <dbReference type="PROSITE-ProRule" id="PRU00042"/>
    </source>
</evidence>
<gene>
    <name evidence="4" type="ORF">QBC40DRAFT_8334</name>
</gene>
<evidence type="ECO:0000313" key="5">
    <source>
        <dbReference type="Proteomes" id="UP001303160"/>
    </source>
</evidence>
<feature type="region of interest" description="Disordered" evidence="2">
    <location>
        <begin position="208"/>
        <end position="268"/>
    </location>
</feature>
<dbReference type="EMBL" id="MU863885">
    <property type="protein sequence ID" value="KAK4203998.1"/>
    <property type="molecule type" value="Genomic_DNA"/>
</dbReference>
<keyword evidence="1" id="KW-0863">Zinc-finger</keyword>
<name>A0AAN6XP69_9PEZI</name>
<dbReference type="GO" id="GO:0008270">
    <property type="term" value="F:zinc ion binding"/>
    <property type="evidence" value="ECO:0007669"/>
    <property type="project" value="UniProtKB-KW"/>
</dbReference>